<dbReference type="InterPro" id="IPR025500">
    <property type="entry name" value="DUF4390"/>
</dbReference>
<dbReference type="Pfam" id="PF14334">
    <property type="entry name" value="DUF4390"/>
    <property type="match status" value="1"/>
</dbReference>
<dbReference type="OrthoDB" id="5298153at2"/>
<dbReference type="AlphaFoldDB" id="A0A0B7IXG1"/>
<dbReference type="Proteomes" id="UP000056322">
    <property type="component" value="Chromosome 1"/>
</dbReference>
<dbReference type="STRING" id="1581680.BN1209_0111"/>
<organism evidence="2 3">
    <name type="scientific">Candidatus Methylopumilus turicensis</name>
    <dbReference type="NCBI Taxonomy" id="1581680"/>
    <lineage>
        <taxon>Bacteria</taxon>
        <taxon>Pseudomonadati</taxon>
        <taxon>Pseudomonadota</taxon>
        <taxon>Betaproteobacteria</taxon>
        <taxon>Nitrosomonadales</taxon>
        <taxon>Methylophilaceae</taxon>
        <taxon>Candidatus Methylopumilus</taxon>
    </lineage>
</organism>
<feature type="signal peptide" evidence="1">
    <location>
        <begin position="1"/>
        <end position="31"/>
    </location>
</feature>
<proteinExistence type="predicted"/>
<evidence type="ECO:0000256" key="1">
    <source>
        <dbReference type="SAM" id="SignalP"/>
    </source>
</evidence>
<protein>
    <submittedName>
        <fullName evidence="2">Putative proline rich signal peptide protein</fullName>
    </submittedName>
</protein>
<dbReference type="EMBL" id="LN794158">
    <property type="protein sequence ID" value="CEN55165.1"/>
    <property type="molecule type" value="Genomic_DNA"/>
</dbReference>
<gene>
    <name evidence="2" type="ORF">BN1209_0111</name>
</gene>
<keyword evidence="1" id="KW-0732">Signal</keyword>
<accession>A0A0B7IXG1</accession>
<dbReference type="KEGG" id="mbac:BN1209_0111"/>
<sequence>MRYYRSTKRLYAHVCLVIIALTLAFSQLANAAGSAIHIKSAELLPVEEAYTLIADFDISFSSVIEDALNKGVPLTFLVEFQLSSPRRYWFDDEIVTQTQYLTISYHALSRQYLVNRNNHQQSFANLQQAKDEFSKIKPWPVVDKKLLKKGDAYVAAIKVRLDQTKLPKPLQVEAIGSDDWNIASERYRWTPVFAF</sequence>
<keyword evidence="3" id="KW-1185">Reference proteome</keyword>
<dbReference type="HOGENOM" id="CLU_070058_2_0_4"/>
<evidence type="ECO:0000313" key="3">
    <source>
        <dbReference type="Proteomes" id="UP000056322"/>
    </source>
</evidence>
<dbReference type="RefSeq" id="WP_045751863.1">
    <property type="nucleotide sequence ID" value="NZ_LN794158.1"/>
</dbReference>
<reference evidence="3" key="1">
    <citation type="submission" date="2014-12" db="EMBL/GenBank/DDBJ databases">
        <authorList>
            <person name="Salcher M.M."/>
        </authorList>
    </citation>
    <scope>NUCLEOTIDE SEQUENCE [LARGE SCALE GENOMIC DNA]</scope>
    <source>
        <strain evidence="3">MMS-10A-171</strain>
    </source>
</reference>
<evidence type="ECO:0000313" key="2">
    <source>
        <dbReference type="EMBL" id="CEN55165.1"/>
    </source>
</evidence>
<name>A0A0B7IXG1_9PROT</name>
<feature type="chain" id="PRO_5002130505" evidence="1">
    <location>
        <begin position="32"/>
        <end position="195"/>
    </location>
</feature>